<accession>A0A7K6HL07</accession>
<evidence type="ECO:0000313" key="11">
    <source>
        <dbReference type="Proteomes" id="UP000521322"/>
    </source>
</evidence>
<keyword evidence="2" id="KW-0548">Nucleotidyltransferase</keyword>
<reference evidence="10 11" key="1">
    <citation type="submission" date="2019-09" db="EMBL/GenBank/DDBJ databases">
        <title>Bird 10,000 Genomes (B10K) Project - Family phase.</title>
        <authorList>
            <person name="Zhang G."/>
        </authorList>
    </citation>
    <scope>NUCLEOTIDE SEQUENCE [LARGE SCALE GENOMIC DNA]</scope>
    <source>
        <strain evidence="10">B10K-DU-029-49</strain>
        <tissue evidence="10">Liver</tissue>
    </source>
</reference>
<keyword evidence="1" id="KW-0808">Transferase</keyword>
<keyword evidence="6" id="KW-0378">Hydrolase</keyword>
<dbReference type="InterPro" id="IPR003308">
    <property type="entry name" value="Integrase_Zn-bd_dom_N"/>
</dbReference>
<evidence type="ECO:0000259" key="9">
    <source>
        <dbReference type="PROSITE" id="PS50876"/>
    </source>
</evidence>
<name>A0A7K6HL07_9PASS</name>
<feature type="domain" description="Integrase-type" evidence="9">
    <location>
        <begin position="14"/>
        <end position="55"/>
    </location>
</feature>
<dbReference type="SUPFAM" id="SSF46919">
    <property type="entry name" value="N-terminal Zn binding domain of HIV integrase"/>
    <property type="match status" value="1"/>
</dbReference>
<comment type="caution">
    <text evidence="10">The sequence shown here is derived from an EMBL/GenBank/DDBJ whole genome shotgun (WGS) entry which is preliminary data.</text>
</comment>
<evidence type="ECO:0000256" key="2">
    <source>
        <dbReference type="ARBA" id="ARBA00022695"/>
    </source>
</evidence>
<proteinExistence type="predicted"/>
<evidence type="ECO:0000256" key="4">
    <source>
        <dbReference type="ARBA" id="ARBA00022723"/>
    </source>
</evidence>
<keyword evidence="8" id="KW-0862">Zinc</keyword>
<protein>
    <submittedName>
        <fullName evidence="10">POK19 protein</fullName>
    </submittedName>
</protein>
<evidence type="ECO:0000256" key="6">
    <source>
        <dbReference type="ARBA" id="ARBA00022801"/>
    </source>
</evidence>
<dbReference type="AlphaFoldDB" id="A0A7K6HL07"/>
<dbReference type="EMBL" id="VZRN01001638">
    <property type="protein sequence ID" value="NWV76333.1"/>
    <property type="molecule type" value="Genomic_DNA"/>
</dbReference>
<dbReference type="Gene3D" id="1.10.10.200">
    <property type="match status" value="1"/>
</dbReference>
<sequence length="82" mass="9395">MPWQHQQSFAGLPLMFEQVKISHTMFHQNVPTLVRMFHLLWAQAKAIVATCPSCQMYQLPSLGSRVNPRGLNSGEVWQMDVI</sequence>
<evidence type="ECO:0000313" key="10">
    <source>
        <dbReference type="EMBL" id="NWV76333.1"/>
    </source>
</evidence>
<dbReference type="GO" id="GO:0008270">
    <property type="term" value="F:zinc ion binding"/>
    <property type="evidence" value="ECO:0007669"/>
    <property type="project" value="UniProtKB-KW"/>
</dbReference>
<dbReference type="GO" id="GO:0004519">
    <property type="term" value="F:endonuclease activity"/>
    <property type="evidence" value="ECO:0007669"/>
    <property type="project" value="UniProtKB-KW"/>
</dbReference>
<evidence type="ECO:0000256" key="7">
    <source>
        <dbReference type="ARBA" id="ARBA00022918"/>
    </source>
</evidence>
<evidence type="ECO:0000256" key="3">
    <source>
        <dbReference type="ARBA" id="ARBA00022722"/>
    </source>
</evidence>
<keyword evidence="8" id="KW-0863">Zinc-finger</keyword>
<gene>
    <name evidence="10" type="primary">Ervk19_0</name>
    <name evidence="10" type="ORF">DASBRO_R16389</name>
</gene>
<evidence type="ECO:0000256" key="5">
    <source>
        <dbReference type="ARBA" id="ARBA00022759"/>
    </source>
</evidence>
<dbReference type="Pfam" id="PF02022">
    <property type="entry name" value="Integrase_Zn"/>
    <property type="match status" value="1"/>
</dbReference>
<keyword evidence="11" id="KW-1185">Reference proteome</keyword>
<dbReference type="GO" id="GO:0003964">
    <property type="term" value="F:RNA-directed DNA polymerase activity"/>
    <property type="evidence" value="ECO:0007669"/>
    <property type="project" value="UniProtKB-KW"/>
</dbReference>
<keyword evidence="3" id="KW-0540">Nuclease</keyword>
<dbReference type="Proteomes" id="UP000521322">
    <property type="component" value="Unassembled WGS sequence"/>
</dbReference>
<feature type="non-terminal residue" evidence="10">
    <location>
        <position position="1"/>
    </location>
</feature>
<dbReference type="GO" id="GO:0016787">
    <property type="term" value="F:hydrolase activity"/>
    <property type="evidence" value="ECO:0007669"/>
    <property type="project" value="UniProtKB-KW"/>
</dbReference>
<feature type="non-terminal residue" evidence="10">
    <location>
        <position position="82"/>
    </location>
</feature>
<dbReference type="PROSITE" id="PS50876">
    <property type="entry name" value="ZF_INTEGRASE"/>
    <property type="match status" value="1"/>
</dbReference>
<keyword evidence="5" id="KW-0255">Endonuclease</keyword>
<keyword evidence="7" id="KW-0695">RNA-directed DNA polymerase</keyword>
<evidence type="ECO:0000256" key="8">
    <source>
        <dbReference type="PROSITE-ProRule" id="PRU00450"/>
    </source>
</evidence>
<dbReference type="PANTHER" id="PTHR41694">
    <property type="entry name" value="ENDOGENOUS RETROVIRUS GROUP K MEMBER POL PROTEIN"/>
    <property type="match status" value="1"/>
</dbReference>
<dbReference type="InterPro" id="IPR017856">
    <property type="entry name" value="Integrase-like_N"/>
</dbReference>
<evidence type="ECO:0000256" key="1">
    <source>
        <dbReference type="ARBA" id="ARBA00022679"/>
    </source>
</evidence>
<organism evidence="10 11">
    <name type="scientific">Dasyornis broadbenti</name>
    <name type="common">rufous bristle-bird</name>
    <dbReference type="NCBI Taxonomy" id="243059"/>
    <lineage>
        <taxon>Eukaryota</taxon>
        <taxon>Metazoa</taxon>
        <taxon>Chordata</taxon>
        <taxon>Craniata</taxon>
        <taxon>Vertebrata</taxon>
        <taxon>Euteleostomi</taxon>
        <taxon>Archelosauria</taxon>
        <taxon>Archosauria</taxon>
        <taxon>Dinosauria</taxon>
        <taxon>Saurischia</taxon>
        <taxon>Theropoda</taxon>
        <taxon>Coelurosauria</taxon>
        <taxon>Aves</taxon>
        <taxon>Neognathae</taxon>
        <taxon>Neoaves</taxon>
        <taxon>Telluraves</taxon>
        <taxon>Australaves</taxon>
        <taxon>Passeriformes</taxon>
        <taxon>Meliphagoidea</taxon>
        <taxon>Dasyornithidae</taxon>
        <taxon>Dasyornis</taxon>
    </lineage>
</organism>
<dbReference type="GO" id="GO:0035613">
    <property type="term" value="F:RNA stem-loop binding"/>
    <property type="evidence" value="ECO:0007669"/>
    <property type="project" value="TreeGrafter"/>
</dbReference>
<dbReference type="PANTHER" id="PTHR41694:SF3">
    <property type="entry name" value="RNA-DIRECTED DNA POLYMERASE-RELATED"/>
    <property type="match status" value="1"/>
</dbReference>
<keyword evidence="4" id="KW-0479">Metal-binding</keyword>